<protein>
    <recommendedName>
        <fullName evidence="4">DUF1440 domain-containing protein</fullName>
    </recommendedName>
</protein>
<evidence type="ECO:0000256" key="1">
    <source>
        <dbReference type="SAM" id="Phobius"/>
    </source>
</evidence>
<dbReference type="AlphaFoldDB" id="A0A7G9TGZ6"/>
<evidence type="ECO:0000313" key="2">
    <source>
        <dbReference type="EMBL" id="QNN79371.1"/>
    </source>
</evidence>
<evidence type="ECO:0000313" key="3">
    <source>
        <dbReference type="Proteomes" id="UP000515838"/>
    </source>
</evidence>
<gene>
    <name evidence="2" type="ORF">IAE60_08210</name>
</gene>
<keyword evidence="1" id="KW-0472">Membrane</keyword>
<organism evidence="2 3">
    <name type="scientific">Pseudoxanthomonas mexicana</name>
    <dbReference type="NCBI Taxonomy" id="128785"/>
    <lineage>
        <taxon>Bacteria</taxon>
        <taxon>Pseudomonadati</taxon>
        <taxon>Pseudomonadota</taxon>
        <taxon>Gammaproteobacteria</taxon>
        <taxon>Lysobacterales</taxon>
        <taxon>Lysobacteraceae</taxon>
        <taxon>Pseudoxanthomonas</taxon>
    </lineage>
</organism>
<reference evidence="2 3" key="1">
    <citation type="submission" date="2020-08" db="EMBL/GenBank/DDBJ databases">
        <title>Streptomycin Non-resistant strain, P. mexicana.</title>
        <authorList>
            <person name="Ganesh-Kumar S."/>
            <person name="Zhe T."/>
            <person name="Yu Z."/>
            <person name="Min Y."/>
        </authorList>
    </citation>
    <scope>NUCLEOTIDE SEQUENCE [LARGE SCALE GENOMIC DNA]</scope>
    <source>
        <strain evidence="2 3">GTZY2</strain>
    </source>
</reference>
<dbReference type="Proteomes" id="UP000515838">
    <property type="component" value="Chromosome"/>
</dbReference>
<dbReference type="RefSeq" id="WP_187574502.1">
    <property type="nucleotide sequence ID" value="NZ_CP060731.1"/>
</dbReference>
<sequence length="162" mass="17166">MTPSCFRRAVAPTLFLAAAVAGSLDLLYALTFWGAQGVPPVRILQSIASGWLGREAYSVGAPAAVLGALSHYGIVLVMAWACYRVARIWPALARRPWLFGPLYGAALYLAMTYVVVPLSAAGNGQWPAWQWSQLAHLAAHMALVGTPCAFAAARVLRSPASG</sequence>
<proteinExistence type="predicted"/>
<feature type="transmembrane region" description="Helical" evidence="1">
    <location>
        <begin position="136"/>
        <end position="156"/>
    </location>
</feature>
<dbReference type="GeneID" id="81470948"/>
<name>A0A7G9TGZ6_PSEMX</name>
<accession>A0A7G9TGZ6</accession>
<feature type="transmembrane region" description="Helical" evidence="1">
    <location>
        <begin position="61"/>
        <end position="85"/>
    </location>
</feature>
<keyword evidence="1" id="KW-0812">Transmembrane</keyword>
<feature type="transmembrane region" description="Helical" evidence="1">
    <location>
        <begin position="97"/>
        <end position="116"/>
    </location>
</feature>
<dbReference type="EMBL" id="CP060731">
    <property type="protein sequence ID" value="QNN79371.1"/>
    <property type="molecule type" value="Genomic_DNA"/>
</dbReference>
<evidence type="ECO:0008006" key="4">
    <source>
        <dbReference type="Google" id="ProtNLM"/>
    </source>
</evidence>
<keyword evidence="1" id="KW-1133">Transmembrane helix</keyword>